<organism evidence="1 2">
    <name type="scientific">Flavobacterium fontis</name>
    <dbReference type="NCBI Taxonomy" id="1124188"/>
    <lineage>
        <taxon>Bacteria</taxon>
        <taxon>Pseudomonadati</taxon>
        <taxon>Bacteroidota</taxon>
        <taxon>Flavobacteriia</taxon>
        <taxon>Flavobacteriales</taxon>
        <taxon>Flavobacteriaceae</taxon>
        <taxon>Flavobacterium</taxon>
    </lineage>
</organism>
<evidence type="ECO:0000313" key="2">
    <source>
        <dbReference type="Proteomes" id="UP000184147"/>
    </source>
</evidence>
<dbReference type="AlphaFoldDB" id="A0A1M4W6A9"/>
<dbReference type="STRING" id="1124188.SAMN05444377_101187"/>
<reference evidence="1 2" key="1">
    <citation type="submission" date="2016-11" db="EMBL/GenBank/DDBJ databases">
        <authorList>
            <person name="Jaros S."/>
            <person name="Januszkiewicz K."/>
            <person name="Wedrychowicz H."/>
        </authorList>
    </citation>
    <scope>NUCLEOTIDE SEQUENCE [LARGE SCALE GENOMIC DNA]</scope>
    <source>
        <strain evidence="1 2">DSM 25660</strain>
    </source>
</reference>
<protein>
    <recommendedName>
        <fullName evidence="3">DUF2116 family Zn-ribbon domain-containing protein</fullName>
    </recommendedName>
</protein>
<dbReference type="Proteomes" id="UP000184147">
    <property type="component" value="Unassembled WGS sequence"/>
</dbReference>
<dbReference type="EMBL" id="FQVQ01000001">
    <property type="protein sequence ID" value="SHE76737.1"/>
    <property type="molecule type" value="Genomic_DNA"/>
</dbReference>
<sequence>MKRNCHECGTPLMGREDKKFCNDGCRNTFNNRMNRDCNNLMRTVHNALRRNYRILRELHDEGIPSMALEKLAQRGFDFNYLTQIVMTKSGETYRYVYDQGYVLTENYRLQLLPPEE</sequence>
<evidence type="ECO:0008006" key="3">
    <source>
        <dbReference type="Google" id="ProtNLM"/>
    </source>
</evidence>
<evidence type="ECO:0000313" key="1">
    <source>
        <dbReference type="EMBL" id="SHE76737.1"/>
    </source>
</evidence>
<keyword evidence="2" id="KW-1185">Reference proteome</keyword>
<name>A0A1M4W6A9_9FLAO</name>
<accession>A0A1M4W6A9</accession>
<dbReference type="OrthoDB" id="5187906at2"/>
<gene>
    <name evidence="1" type="ORF">SAMN05444377_101187</name>
</gene>
<proteinExistence type="predicted"/>
<dbReference type="RefSeq" id="WP_073360495.1">
    <property type="nucleotide sequence ID" value="NZ_FQVQ01000001.1"/>
</dbReference>